<dbReference type="Gene3D" id="3.40.50.740">
    <property type="match status" value="1"/>
</dbReference>
<dbReference type="PANTHER" id="PTHR43105">
    <property type="entry name" value="RESPIRATORY NITRATE REDUCTASE"/>
    <property type="match status" value="1"/>
</dbReference>
<dbReference type="GO" id="GO:0046872">
    <property type="term" value="F:metal ion binding"/>
    <property type="evidence" value="ECO:0007669"/>
    <property type="project" value="UniProtKB-KW"/>
</dbReference>
<proteinExistence type="inferred from homology"/>
<dbReference type="AlphaFoldDB" id="C6C972"/>
<reference evidence="12" key="1">
    <citation type="submission" date="2009-06" db="EMBL/GenBank/DDBJ databases">
        <title>Complete sequence of Dickeya dadantii Ech703.</title>
        <authorList>
            <consortium name="US DOE Joint Genome Institute"/>
            <person name="Lucas S."/>
            <person name="Copeland A."/>
            <person name="Lapidus A."/>
            <person name="Glavina del Rio T."/>
            <person name="Dalin E."/>
            <person name="Tice H."/>
            <person name="Bruce D."/>
            <person name="Goodwin L."/>
            <person name="Pitluck S."/>
            <person name="Chertkov O."/>
            <person name="Brettin T."/>
            <person name="Detter J.C."/>
            <person name="Han C."/>
            <person name="Larimer F."/>
            <person name="Land M."/>
            <person name="Hauser L."/>
            <person name="Kyrpides N."/>
            <person name="Mikhailova N."/>
            <person name="Balakrishnan V."/>
            <person name="Glasner J."/>
            <person name="Perna N.T."/>
        </authorList>
    </citation>
    <scope>NUCLEOTIDE SEQUENCE [LARGE SCALE GENOMIC DNA]</scope>
    <source>
        <strain evidence="12">Ech703</strain>
    </source>
</reference>
<dbReference type="EMBL" id="CP001654">
    <property type="protein sequence ID" value="ACS86272.1"/>
    <property type="molecule type" value="Genomic_DNA"/>
</dbReference>
<dbReference type="GO" id="GO:0042128">
    <property type="term" value="P:nitrate assimilation"/>
    <property type="evidence" value="ECO:0007669"/>
    <property type="project" value="UniProtKB-KW"/>
</dbReference>
<dbReference type="InterPro" id="IPR027467">
    <property type="entry name" value="MopterinOxRdtase_cofactor_BS"/>
</dbReference>
<dbReference type="CDD" id="cd02791">
    <property type="entry name" value="MopB_CT_Nitrate-R-NapA-like"/>
    <property type="match status" value="1"/>
</dbReference>
<dbReference type="Pfam" id="PF04324">
    <property type="entry name" value="Fer2_BFD"/>
    <property type="match status" value="1"/>
</dbReference>
<name>C6C972_MUSP7</name>
<dbReference type="PROSITE" id="PS51669">
    <property type="entry name" value="4FE4S_MOW_BIS_MGD"/>
    <property type="match status" value="1"/>
</dbReference>
<dbReference type="HOGENOM" id="CLU_000422_13_4_6"/>
<dbReference type="CDD" id="cd02754">
    <property type="entry name" value="MopB_Nitrate-R-NapA-like"/>
    <property type="match status" value="1"/>
</dbReference>
<dbReference type="PROSITE" id="PS00551">
    <property type="entry name" value="MOLYBDOPTERIN_PROK_1"/>
    <property type="match status" value="1"/>
</dbReference>
<gene>
    <name evidence="12" type="ordered locus">Dd703_2493</name>
</gene>
<dbReference type="GO" id="GO:0043546">
    <property type="term" value="F:molybdopterin cofactor binding"/>
    <property type="evidence" value="ECO:0007669"/>
    <property type="project" value="InterPro"/>
</dbReference>
<dbReference type="KEGG" id="dda:Dd703_2493"/>
<comment type="similarity">
    <text evidence="3">Belongs to the prokaryotic molybdopterin-containing oxidoreductase family. NasA/NapA/NarB subfamily.</text>
</comment>
<dbReference type="Gene3D" id="2.20.25.90">
    <property type="entry name" value="ADC-like domains"/>
    <property type="match status" value="1"/>
</dbReference>
<accession>C6C972</accession>
<comment type="cofactor">
    <cofactor evidence="1">
        <name>Mo-bis(molybdopterin guanine dinucleotide)</name>
        <dbReference type="ChEBI" id="CHEBI:60539"/>
    </cofactor>
</comment>
<dbReference type="GO" id="GO:0016020">
    <property type="term" value="C:membrane"/>
    <property type="evidence" value="ECO:0007669"/>
    <property type="project" value="TreeGrafter"/>
</dbReference>
<evidence type="ECO:0000256" key="1">
    <source>
        <dbReference type="ARBA" id="ARBA00001942"/>
    </source>
</evidence>
<dbReference type="InterPro" id="IPR050123">
    <property type="entry name" value="Prok_molybdopt-oxidoreductase"/>
</dbReference>
<evidence type="ECO:0000313" key="13">
    <source>
        <dbReference type="Proteomes" id="UP000002734"/>
    </source>
</evidence>
<dbReference type="InterPro" id="IPR041957">
    <property type="entry name" value="CT_Nitrate-R-NapA-like"/>
</dbReference>
<comment type="cofactor">
    <cofactor evidence="2">
        <name>[4Fe-4S] cluster</name>
        <dbReference type="ChEBI" id="CHEBI:49883"/>
    </cofactor>
</comment>
<sequence>MSGCRTTCPYCGVGCGVIADRQADGRVAITGDPEHPANRGRLCVKGAALGETLDLQGRLLWPMVGGRRVSWEQALDGVAARLGAVIAEHGPQSVAFYGSGQLLTEDYYVANKLMKGFIGSANMDTNSRLCMASAVVGYKRAFGEDVVPCSYEDIELADLVVLVGANAAWAHPVVYQRLAQAKQRRPEMRVVVIDPRRTATCDVADLHLPLRPGSDAGLFNGLLRYLAQQGAPGGEHLSGVADALQAAQQWTPAQVAEFCQLDERLVTQFFHWFAATARTVTLYSQGINQSSSGSDKCNAIINAHLLSGNIGAPGCGPFSITGQPNAMGGREVGGLANQLAAHMGFSPEEVDRVGRFWGSERVASQPGLLAVDLFRAVEEGQVKAIWIMGTNPVVSMPDADRVRQALRCCPLVIVSDVMLHTDTADCADVLLPALAWGEKDGTVTNSERRISRQRAFLPAPGEARADWWILSQVAQRMGFGAAFDYRHPAQIFREHAALSGFENDGQRAFNIRALATLSDAQWQQLAPVQWPVVETPQMGTARLYTDGRCWHPDGKARLLPVTPQLPRHQPNAAYPLVLNTGRIRDQWHTMTRTGKASRLMQHTPEPYCELHPQEAQRYGIQPGDLVRISAESGWMLVRAQIQPGQRPGSLFVPMHWNRQFSQQARADCLIPAVTDPHSGQPESKQARVRLQRWPAAWQGELFLRGEMPPPDSHYWSRLTADGLTHYVLAGLYAPDDWLAWLTQQYALDGVTFQQAQGDGLFHAVGWRQQQPMAALYVRDGQVQLDREAVYAAFAHPPQTAQQRLALLAGRSAQGVSDGRTICSCFAVGEQRIAEAIRQGCCSVAQLGERLQCGTNCGSCIPELKSLLQRQSASTAQRRAG</sequence>
<dbReference type="Gene3D" id="3.40.228.10">
    <property type="entry name" value="Dimethylsulfoxide Reductase, domain 2"/>
    <property type="match status" value="1"/>
</dbReference>
<keyword evidence="10" id="KW-0534">Nitrate assimilation</keyword>
<dbReference type="STRING" id="579405.Dd703_2493"/>
<keyword evidence="13" id="KW-1185">Reference proteome</keyword>
<keyword evidence="8" id="KW-0408">Iron</keyword>
<dbReference type="Pfam" id="PF04879">
    <property type="entry name" value="Molybdop_Fe4S4"/>
    <property type="match status" value="1"/>
</dbReference>
<dbReference type="RefSeq" id="WP_015854178.1">
    <property type="nucleotide sequence ID" value="NC_012880.1"/>
</dbReference>
<keyword evidence="5" id="KW-0500">Molybdenum</keyword>
<dbReference type="SUPFAM" id="SSF53706">
    <property type="entry name" value="Formate dehydrogenase/DMSO reductase, domains 1-3"/>
    <property type="match status" value="1"/>
</dbReference>
<dbReference type="Gene3D" id="1.10.10.1100">
    <property type="entry name" value="BFD-like [2Fe-2S]-binding domain"/>
    <property type="match status" value="1"/>
</dbReference>
<evidence type="ECO:0000313" key="12">
    <source>
        <dbReference type="EMBL" id="ACS86272.1"/>
    </source>
</evidence>
<dbReference type="InterPro" id="IPR006656">
    <property type="entry name" value="Mopterin_OxRdtase"/>
</dbReference>
<dbReference type="SUPFAM" id="SSF50692">
    <property type="entry name" value="ADC-like"/>
    <property type="match status" value="1"/>
</dbReference>
<dbReference type="Proteomes" id="UP000002734">
    <property type="component" value="Chromosome"/>
</dbReference>
<dbReference type="SMART" id="SM00926">
    <property type="entry name" value="Molybdop_Fe4S4"/>
    <property type="match status" value="1"/>
</dbReference>
<evidence type="ECO:0000256" key="4">
    <source>
        <dbReference type="ARBA" id="ARBA00022485"/>
    </source>
</evidence>
<dbReference type="GO" id="GO:0016491">
    <property type="term" value="F:oxidoreductase activity"/>
    <property type="evidence" value="ECO:0007669"/>
    <property type="project" value="UniProtKB-KW"/>
</dbReference>
<dbReference type="GO" id="GO:0051539">
    <property type="term" value="F:4 iron, 4 sulfur cluster binding"/>
    <property type="evidence" value="ECO:0007669"/>
    <property type="project" value="UniProtKB-KW"/>
</dbReference>
<dbReference type="InterPro" id="IPR007419">
    <property type="entry name" value="BFD-like_2Fe2S-bd_dom"/>
</dbReference>
<feature type="domain" description="4Fe-4S Mo/W bis-MGD-type" evidence="11">
    <location>
        <begin position="1"/>
        <end position="57"/>
    </location>
</feature>
<dbReference type="GO" id="GO:0045333">
    <property type="term" value="P:cellular respiration"/>
    <property type="evidence" value="ECO:0007669"/>
    <property type="project" value="UniProtKB-ARBA"/>
</dbReference>
<keyword evidence="6" id="KW-0479">Metal-binding</keyword>
<evidence type="ECO:0000256" key="10">
    <source>
        <dbReference type="ARBA" id="ARBA00023063"/>
    </source>
</evidence>
<protein>
    <submittedName>
        <fullName evidence="12">Molybdopterin oxidoreductase</fullName>
    </submittedName>
</protein>
<dbReference type="Pfam" id="PF01568">
    <property type="entry name" value="Molydop_binding"/>
    <property type="match status" value="1"/>
</dbReference>
<dbReference type="Pfam" id="PF00384">
    <property type="entry name" value="Molybdopterin"/>
    <property type="match status" value="1"/>
</dbReference>
<evidence type="ECO:0000256" key="5">
    <source>
        <dbReference type="ARBA" id="ARBA00022505"/>
    </source>
</evidence>
<dbReference type="InterPro" id="IPR041854">
    <property type="entry name" value="BFD-like_2Fe2S-bd_dom_sf"/>
</dbReference>
<evidence type="ECO:0000256" key="7">
    <source>
        <dbReference type="ARBA" id="ARBA00023002"/>
    </source>
</evidence>
<dbReference type="Gene3D" id="2.40.40.20">
    <property type="match status" value="1"/>
</dbReference>
<dbReference type="InterPro" id="IPR006963">
    <property type="entry name" value="Mopterin_OxRdtase_4Fe-4S_dom"/>
</dbReference>
<evidence type="ECO:0000259" key="11">
    <source>
        <dbReference type="PROSITE" id="PS51669"/>
    </source>
</evidence>
<dbReference type="InterPro" id="IPR006657">
    <property type="entry name" value="MoPterin_dinucl-bd_dom"/>
</dbReference>
<organism evidence="12 13">
    <name type="scientific">Musicola paradisiaca (strain Ech703)</name>
    <name type="common">Dickeya paradisiaca</name>
    <name type="synonym">Dickeya dadantii</name>
    <dbReference type="NCBI Taxonomy" id="579405"/>
    <lineage>
        <taxon>Bacteria</taxon>
        <taxon>Pseudomonadati</taxon>
        <taxon>Pseudomonadota</taxon>
        <taxon>Gammaproteobacteria</taxon>
        <taxon>Enterobacterales</taxon>
        <taxon>Pectobacteriaceae</taxon>
        <taxon>Musicola</taxon>
    </lineage>
</organism>
<dbReference type="PANTHER" id="PTHR43105:SF9">
    <property type="entry name" value="NADPH-FE(3+) OXIDOREDUCTASE SUBUNIT ALPHA"/>
    <property type="match status" value="1"/>
</dbReference>
<dbReference type="GO" id="GO:1990204">
    <property type="term" value="C:oxidoreductase complex"/>
    <property type="evidence" value="ECO:0007669"/>
    <property type="project" value="UniProtKB-ARBA"/>
</dbReference>
<keyword evidence="4" id="KW-0004">4Fe-4S</keyword>
<dbReference type="InterPro" id="IPR009010">
    <property type="entry name" value="Asp_de-COase-like_dom_sf"/>
</dbReference>
<dbReference type="eggNOG" id="COG0243">
    <property type="taxonomic scope" value="Bacteria"/>
</dbReference>
<evidence type="ECO:0000256" key="8">
    <source>
        <dbReference type="ARBA" id="ARBA00023004"/>
    </source>
</evidence>
<evidence type="ECO:0000256" key="6">
    <source>
        <dbReference type="ARBA" id="ARBA00022723"/>
    </source>
</evidence>
<evidence type="ECO:0000256" key="2">
    <source>
        <dbReference type="ARBA" id="ARBA00001966"/>
    </source>
</evidence>
<evidence type="ECO:0000256" key="9">
    <source>
        <dbReference type="ARBA" id="ARBA00023014"/>
    </source>
</evidence>
<keyword evidence="9" id="KW-0411">Iron-sulfur</keyword>
<keyword evidence="7" id="KW-0560">Oxidoreductase</keyword>
<evidence type="ECO:0000256" key="3">
    <source>
        <dbReference type="ARBA" id="ARBA00008747"/>
    </source>
</evidence>